<organism evidence="2">
    <name type="scientific">Prunus dulcis</name>
    <name type="common">Almond</name>
    <name type="synonym">Amygdalus dulcis</name>
    <dbReference type="NCBI Taxonomy" id="3755"/>
    <lineage>
        <taxon>Eukaryota</taxon>
        <taxon>Viridiplantae</taxon>
        <taxon>Streptophyta</taxon>
        <taxon>Embryophyta</taxon>
        <taxon>Tracheophyta</taxon>
        <taxon>Spermatophyta</taxon>
        <taxon>Magnoliopsida</taxon>
        <taxon>eudicotyledons</taxon>
        <taxon>Gunneridae</taxon>
        <taxon>Pentapetalae</taxon>
        <taxon>rosids</taxon>
        <taxon>fabids</taxon>
        <taxon>Rosales</taxon>
        <taxon>Rosaceae</taxon>
        <taxon>Amygdaloideae</taxon>
        <taxon>Amygdaleae</taxon>
        <taxon>Prunus</taxon>
    </lineage>
</organism>
<reference evidence="2" key="1">
    <citation type="journal article" date="2019" name="Science">
        <title>Mutation of a bHLH transcription factor allowed almond domestication.</title>
        <authorList>
            <person name="Sanchez-Perez R."/>
            <person name="Pavan S."/>
            <person name="Mazzeo R."/>
            <person name="Moldovan C."/>
            <person name="Aiese Cigliano R."/>
            <person name="Del Cueto J."/>
            <person name="Ricciardi F."/>
            <person name="Lotti C."/>
            <person name="Ricciardi L."/>
            <person name="Dicenta F."/>
            <person name="Lopez-Marques R.L."/>
            <person name="Lindberg Moller B."/>
        </authorList>
    </citation>
    <scope>NUCLEOTIDE SEQUENCE</scope>
</reference>
<keyword evidence="2" id="KW-0378">Hydrolase</keyword>
<name>A0A4Y1RG50_PRUDU</name>
<proteinExistence type="predicted"/>
<dbReference type="EMBL" id="AP019301">
    <property type="protein sequence ID" value="BBH03259.1"/>
    <property type="molecule type" value="Genomic_DNA"/>
</dbReference>
<dbReference type="AlphaFoldDB" id="A0A4Y1RG50"/>
<keyword evidence="2" id="KW-0645">Protease</keyword>
<protein>
    <submittedName>
        <fullName evidence="2">OTU-like cysteine protease family protein</fullName>
    </submittedName>
</protein>
<accession>A0A4Y1RG50</accession>
<sequence length="85" mass="9660">MLLFKHRCGSCNRVGKKSFNNHECWEVVKYCKRFIIIPTGPVVVLNETSLRDSMTSDSPLDSPMSQDSSIEKQTRPIGREGKESE</sequence>
<dbReference type="GO" id="GO:0008233">
    <property type="term" value="F:peptidase activity"/>
    <property type="evidence" value="ECO:0007669"/>
    <property type="project" value="UniProtKB-KW"/>
</dbReference>
<feature type="region of interest" description="Disordered" evidence="1">
    <location>
        <begin position="51"/>
        <end position="85"/>
    </location>
</feature>
<feature type="compositionally biased region" description="Polar residues" evidence="1">
    <location>
        <begin position="51"/>
        <end position="68"/>
    </location>
</feature>
<feature type="compositionally biased region" description="Basic and acidic residues" evidence="1">
    <location>
        <begin position="69"/>
        <end position="85"/>
    </location>
</feature>
<evidence type="ECO:0000313" key="2">
    <source>
        <dbReference type="EMBL" id="BBH03259.1"/>
    </source>
</evidence>
<gene>
    <name evidence="2" type="ORF">Prudu_014073</name>
</gene>
<evidence type="ECO:0000256" key="1">
    <source>
        <dbReference type="SAM" id="MobiDB-lite"/>
    </source>
</evidence>
<dbReference type="GO" id="GO:0006508">
    <property type="term" value="P:proteolysis"/>
    <property type="evidence" value="ECO:0007669"/>
    <property type="project" value="UniProtKB-KW"/>
</dbReference>